<dbReference type="Pfam" id="PF01565">
    <property type="entry name" value="FAD_binding_4"/>
    <property type="match status" value="1"/>
</dbReference>
<comment type="similarity">
    <text evidence="19">Belongs to the MurB family.</text>
</comment>
<organism evidence="22 23">
    <name type="scientific">Dechloromonas agitata</name>
    <dbReference type="NCBI Taxonomy" id="73030"/>
    <lineage>
        <taxon>Bacteria</taxon>
        <taxon>Pseudomonadati</taxon>
        <taxon>Pseudomonadota</taxon>
        <taxon>Betaproteobacteria</taxon>
        <taxon>Rhodocyclales</taxon>
        <taxon>Azonexaceae</taxon>
        <taxon>Dechloromonas</taxon>
    </lineage>
</organism>
<dbReference type="SUPFAM" id="SSF56194">
    <property type="entry name" value="Uridine diphospho-N-Acetylenolpyruvylglucosamine reductase, MurB, C-terminal domain"/>
    <property type="match status" value="1"/>
</dbReference>
<evidence type="ECO:0000256" key="11">
    <source>
        <dbReference type="ARBA" id="ARBA00022857"/>
    </source>
</evidence>
<dbReference type="EMBL" id="JABZMI010000001">
    <property type="protein sequence ID" value="MBF1163441.1"/>
    <property type="molecule type" value="Genomic_DNA"/>
</dbReference>
<dbReference type="InterPro" id="IPR016167">
    <property type="entry name" value="FAD-bd_PCMH_sub1"/>
</dbReference>
<dbReference type="AlphaFoldDB" id="A0A930FXW7"/>
<evidence type="ECO:0000256" key="19">
    <source>
        <dbReference type="HAMAP-Rule" id="MF_00037"/>
    </source>
</evidence>
<dbReference type="GO" id="GO:0051301">
    <property type="term" value="P:cell division"/>
    <property type="evidence" value="ECO:0007669"/>
    <property type="project" value="UniProtKB-KW"/>
</dbReference>
<evidence type="ECO:0000256" key="10">
    <source>
        <dbReference type="ARBA" id="ARBA00022827"/>
    </source>
</evidence>
<dbReference type="GO" id="GO:0009252">
    <property type="term" value="P:peptidoglycan biosynthetic process"/>
    <property type="evidence" value="ECO:0007669"/>
    <property type="project" value="UniProtKB-UniRule"/>
</dbReference>
<dbReference type="GO" id="GO:0008762">
    <property type="term" value="F:UDP-N-acetylmuramate dehydrogenase activity"/>
    <property type="evidence" value="ECO:0007669"/>
    <property type="project" value="UniProtKB-UniRule"/>
</dbReference>
<dbReference type="SUPFAM" id="SSF56176">
    <property type="entry name" value="FAD-binding/transporter-associated domain-like"/>
    <property type="match status" value="1"/>
</dbReference>
<dbReference type="InterPro" id="IPR036318">
    <property type="entry name" value="FAD-bd_PCMH-like_sf"/>
</dbReference>
<dbReference type="NCBIfam" id="NF000755">
    <property type="entry name" value="PRK00046.1"/>
    <property type="match status" value="1"/>
</dbReference>
<keyword evidence="14 19" id="KW-0560">Oxidoreductase</keyword>
<keyword evidence="7 19" id="KW-0963">Cytoplasm</keyword>
<keyword evidence="15 19" id="KW-0131">Cell cycle</keyword>
<comment type="subcellular location">
    <subcellularLocation>
        <location evidence="3 19">Cytoplasm</location>
    </subcellularLocation>
</comment>
<dbReference type="EC" id="1.3.1.98" evidence="5 19"/>
<dbReference type="NCBIfam" id="NF010478">
    <property type="entry name" value="PRK13903.1"/>
    <property type="match status" value="1"/>
</dbReference>
<dbReference type="HAMAP" id="MF_00037">
    <property type="entry name" value="MurB"/>
    <property type="match status" value="1"/>
</dbReference>
<dbReference type="InterPro" id="IPR016169">
    <property type="entry name" value="FAD-bd_PCMH_sub2"/>
</dbReference>
<evidence type="ECO:0000256" key="2">
    <source>
        <dbReference type="ARBA" id="ARBA00003921"/>
    </source>
</evidence>
<feature type="active site" evidence="19">
    <location>
        <position position="206"/>
    </location>
</feature>
<keyword evidence="9 19" id="KW-0285">Flavoprotein</keyword>
<dbReference type="InterPro" id="IPR003170">
    <property type="entry name" value="MurB"/>
</dbReference>
<evidence type="ECO:0000256" key="12">
    <source>
        <dbReference type="ARBA" id="ARBA00022960"/>
    </source>
</evidence>
<keyword evidence="10 19" id="KW-0274">FAD</keyword>
<dbReference type="GO" id="GO:0005829">
    <property type="term" value="C:cytosol"/>
    <property type="evidence" value="ECO:0007669"/>
    <property type="project" value="TreeGrafter"/>
</dbReference>
<dbReference type="Gene3D" id="3.30.43.10">
    <property type="entry name" value="Uridine Diphospho-n-acetylenolpyruvylglucosamine Reductase, domain 2"/>
    <property type="match status" value="1"/>
</dbReference>
<dbReference type="GO" id="GO:0071555">
    <property type="term" value="P:cell wall organization"/>
    <property type="evidence" value="ECO:0007669"/>
    <property type="project" value="UniProtKB-KW"/>
</dbReference>
<evidence type="ECO:0000313" key="22">
    <source>
        <dbReference type="EMBL" id="MBF1163441.1"/>
    </source>
</evidence>
<dbReference type="Proteomes" id="UP000718593">
    <property type="component" value="Unassembled WGS sequence"/>
</dbReference>
<dbReference type="GO" id="GO:0008360">
    <property type="term" value="P:regulation of cell shape"/>
    <property type="evidence" value="ECO:0007669"/>
    <property type="project" value="UniProtKB-KW"/>
</dbReference>
<dbReference type="PANTHER" id="PTHR21071:SF4">
    <property type="entry name" value="UDP-N-ACETYLENOLPYRUVOYLGLUCOSAMINE REDUCTASE"/>
    <property type="match status" value="1"/>
</dbReference>
<evidence type="ECO:0000256" key="15">
    <source>
        <dbReference type="ARBA" id="ARBA00023306"/>
    </source>
</evidence>
<evidence type="ECO:0000256" key="14">
    <source>
        <dbReference type="ARBA" id="ARBA00023002"/>
    </source>
</evidence>
<name>A0A930FXW7_9RHOO</name>
<evidence type="ECO:0000256" key="8">
    <source>
        <dbReference type="ARBA" id="ARBA00022618"/>
    </source>
</evidence>
<dbReference type="Gene3D" id="3.30.465.10">
    <property type="match status" value="1"/>
</dbReference>
<keyword evidence="16 19" id="KW-0961">Cell wall biogenesis/degradation</keyword>
<evidence type="ECO:0000256" key="1">
    <source>
        <dbReference type="ARBA" id="ARBA00001974"/>
    </source>
</evidence>
<dbReference type="PROSITE" id="PS51387">
    <property type="entry name" value="FAD_PCMH"/>
    <property type="match status" value="1"/>
</dbReference>
<reference evidence="22" key="1">
    <citation type="submission" date="2020-04" db="EMBL/GenBank/DDBJ databases">
        <title>Deep metagenomics examines the oral microbiome during advanced dental caries in children, revealing novel taxa and co-occurrences with host molecules.</title>
        <authorList>
            <person name="Baker J.L."/>
            <person name="Morton J.T."/>
            <person name="Dinis M."/>
            <person name="Alvarez R."/>
            <person name="Tran N.C."/>
            <person name="Knight R."/>
            <person name="Edlund A."/>
        </authorList>
    </citation>
    <scope>NUCLEOTIDE SEQUENCE</scope>
    <source>
        <strain evidence="22">JCVI_32_bin.24</strain>
    </source>
</reference>
<comment type="function">
    <text evidence="2 19">Cell wall formation.</text>
</comment>
<dbReference type="NCBIfam" id="TIGR00179">
    <property type="entry name" value="murB"/>
    <property type="match status" value="1"/>
</dbReference>
<feature type="region of interest" description="Disordered" evidence="20">
    <location>
        <begin position="26"/>
        <end position="47"/>
    </location>
</feature>
<evidence type="ECO:0000256" key="5">
    <source>
        <dbReference type="ARBA" id="ARBA00012518"/>
    </source>
</evidence>
<comment type="caution">
    <text evidence="22">The sequence shown here is derived from an EMBL/GenBank/DDBJ whole genome shotgun (WGS) entry which is preliminary data.</text>
</comment>
<evidence type="ECO:0000313" key="23">
    <source>
        <dbReference type="Proteomes" id="UP000718593"/>
    </source>
</evidence>
<comment type="pathway">
    <text evidence="4 19">Cell wall biogenesis; peptidoglycan biosynthesis.</text>
</comment>
<evidence type="ECO:0000256" key="13">
    <source>
        <dbReference type="ARBA" id="ARBA00022984"/>
    </source>
</evidence>
<keyword evidence="12 19" id="KW-0133">Cell shape</keyword>
<evidence type="ECO:0000256" key="17">
    <source>
        <dbReference type="ARBA" id="ARBA00031026"/>
    </source>
</evidence>
<protein>
    <recommendedName>
        <fullName evidence="6 19">UDP-N-acetylenolpyruvoylglucosamine reductase</fullName>
        <ecNumber evidence="5 19">1.3.1.98</ecNumber>
    </recommendedName>
    <alternativeName>
        <fullName evidence="17 19">UDP-N-acetylmuramate dehydrogenase</fullName>
    </alternativeName>
</protein>
<evidence type="ECO:0000256" key="3">
    <source>
        <dbReference type="ARBA" id="ARBA00004496"/>
    </source>
</evidence>
<dbReference type="Gene3D" id="3.90.78.10">
    <property type="entry name" value="UDP-N-acetylenolpyruvoylglucosamine reductase, C-terminal domain"/>
    <property type="match status" value="1"/>
</dbReference>
<dbReference type="InterPro" id="IPR016166">
    <property type="entry name" value="FAD-bd_PCMH"/>
</dbReference>
<evidence type="ECO:0000256" key="7">
    <source>
        <dbReference type="ARBA" id="ARBA00022490"/>
    </source>
</evidence>
<feature type="active site" description="Proton donor" evidence="19">
    <location>
        <position position="283"/>
    </location>
</feature>
<keyword evidence="8 19" id="KW-0132">Cell division</keyword>
<keyword evidence="11 19" id="KW-0521">NADP</keyword>
<gene>
    <name evidence="19 22" type="primary">murB</name>
    <name evidence="22" type="ORF">HXL68_00225</name>
</gene>
<dbReference type="GO" id="GO:0071949">
    <property type="term" value="F:FAD binding"/>
    <property type="evidence" value="ECO:0007669"/>
    <property type="project" value="InterPro"/>
</dbReference>
<feature type="active site" evidence="19">
    <location>
        <position position="379"/>
    </location>
</feature>
<dbReference type="InterPro" id="IPR036635">
    <property type="entry name" value="MurB_C_sf"/>
</dbReference>
<dbReference type="PANTHER" id="PTHR21071">
    <property type="entry name" value="UDP-N-ACETYLENOLPYRUVOYLGLUCOSAMINE REDUCTASE"/>
    <property type="match status" value="1"/>
</dbReference>
<dbReference type="InterPro" id="IPR006094">
    <property type="entry name" value="Oxid_FAD_bind_N"/>
</dbReference>
<comment type="cofactor">
    <cofactor evidence="1 19">
        <name>FAD</name>
        <dbReference type="ChEBI" id="CHEBI:57692"/>
    </cofactor>
</comment>
<proteinExistence type="inferred from homology"/>
<comment type="catalytic activity">
    <reaction evidence="18 19">
        <text>UDP-N-acetyl-alpha-D-muramate + NADP(+) = UDP-N-acetyl-3-O-(1-carboxyvinyl)-alpha-D-glucosamine + NADPH + H(+)</text>
        <dbReference type="Rhea" id="RHEA:12248"/>
        <dbReference type="ChEBI" id="CHEBI:15378"/>
        <dbReference type="ChEBI" id="CHEBI:57783"/>
        <dbReference type="ChEBI" id="CHEBI:58349"/>
        <dbReference type="ChEBI" id="CHEBI:68483"/>
        <dbReference type="ChEBI" id="CHEBI:70757"/>
        <dbReference type="EC" id="1.3.1.98"/>
    </reaction>
</comment>
<evidence type="ECO:0000256" key="9">
    <source>
        <dbReference type="ARBA" id="ARBA00022630"/>
    </source>
</evidence>
<evidence type="ECO:0000256" key="16">
    <source>
        <dbReference type="ARBA" id="ARBA00023316"/>
    </source>
</evidence>
<evidence type="ECO:0000256" key="18">
    <source>
        <dbReference type="ARBA" id="ARBA00048914"/>
    </source>
</evidence>
<dbReference type="Pfam" id="PF02873">
    <property type="entry name" value="MurB_C"/>
    <property type="match status" value="1"/>
</dbReference>
<sequence length="383" mass="41714">MRQRLRPHAAPGGNARRRLVHLGRLGHRSRRDQRSFRSGQEGRGVSGPYRTAVDLGAFNTLALPGRAARYQRITDAAQLADPTLASERRFVLGGGSNLVLTGDVDRRVLHMAIAGRRLAGEDDSAWYVEAGAGENWHDFVQWTLAEGWPGLENLSLIPGTVGAAPIQNIGAYGLEAGERIARVTAWDFTKQAVCQLTRNDCRFAYRDSLFKQEGWHLDGRLAITAVTFRLPKAWQPNCRYADVAQELATRQITTPTPRDIADAVIAVRQRKLPDPAVTPNAGSFFHNPIVSAEQAAVLKTAHPGLPTYPQPDGRVKLAAGWLIEQAGWKGKALGPVGMYEKQALVLVNLGGATGNDVKRTMAAVQADVLARFGVSLTPEPIFL</sequence>
<evidence type="ECO:0000256" key="6">
    <source>
        <dbReference type="ARBA" id="ARBA00015188"/>
    </source>
</evidence>
<keyword evidence="13 19" id="KW-0573">Peptidoglycan synthesis</keyword>
<feature type="domain" description="FAD-binding PCMH-type" evidence="21">
    <location>
        <begin position="63"/>
        <end position="233"/>
    </location>
</feature>
<evidence type="ECO:0000256" key="20">
    <source>
        <dbReference type="SAM" id="MobiDB-lite"/>
    </source>
</evidence>
<dbReference type="InterPro" id="IPR011601">
    <property type="entry name" value="MurB_C"/>
</dbReference>
<evidence type="ECO:0000259" key="21">
    <source>
        <dbReference type="PROSITE" id="PS51387"/>
    </source>
</evidence>
<evidence type="ECO:0000256" key="4">
    <source>
        <dbReference type="ARBA" id="ARBA00004752"/>
    </source>
</evidence>
<accession>A0A930FXW7</accession>